<evidence type="ECO:0000313" key="3">
    <source>
        <dbReference type="EMBL" id="SDM78140.1"/>
    </source>
</evidence>
<evidence type="ECO:0000259" key="2">
    <source>
        <dbReference type="Pfam" id="PF13439"/>
    </source>
</evidence>
<proteinExistence type="predicted"/>
<dbReference type="RefSeq" id="WP_091650147.1">
    <property type="nucleotide sequence ID" value="NZ_FNHQ01000013.1"/>
</dbReference>
<dbReference type="STRING" id="349095.SAMN05660299_01527"/>
<dbReference type="GO" id="GO:0016757">
    <property type="term" value="F:glycosyltransferase activity"/>
    <property type="evidence" value="ECO:0007669"/>
    <property type="project" value="InterPro"/>
</dbReference>
<dbReference type="PANTHER" id="PTHR12526:SF637">
    <property type="entry name" value="GLYCOSYLTRANSFERASE EPSF-RELATED"/>
    <property type="match status" value="1"/>
</dbReference>
<feature type="domain" description="Glycosyltransferase subfamily 4-like N-terminal" evidence="2">
    <location>
        <begin position="14"/>
        <end position="177"/>
    </location>
</feature>
<dbReference type="Pfam" id="PF13439">
    <property type="entry name" value="Glyco_transf_4"/>
    <property type="match status" value="1"/>
</dbReference>
<accession>A0A1G9W0X1</accession>
<dbReference type="InterPro" id="IPR001296">
    <property type="entry name" value="Glyco_trans_1"/>
</dbReference>
<reference evidence="3 4" key="1">
    <citation type="submission" date="2016-10" db="EMBL/GenBank/DDBJ databases">
        <authorList>
            <person name="de Groot N.N."/>
        </authorList>
    </citation>
    <scope>NUCLEOTIDE SEQUENCE [LARGE SCALE GENOMIC DNA]</scope>
    <source>
        <strain evidence="3 4">DSM 16981</strain>
    </source>
</reference>
<dbReference type="AlphaFoldDB" id="A0A1G9W0X1"/>
<dbReference type="OrthoDB" id="9804196at2"/>
<dbReference type="Pfam" id="PF00534">
    <property type="entry name" value="Glycos_transf_1"/>
    <property type="match status" value="1"/>
</dbReference>
<organism evidence="3 4">
    <name type="scientific">Megasphaera paucivorans</name>
    <dbReference type="NCBI Taxonomy" id="349095"/>
    <lineage>
        <taxon>Bacteria</taxon>
        <taxon>Bacillati</taxon>
        <taxon>Bacillota</taxon>
        <taxon>Negativicutes</taxon>
        <taxon>Veillonellales</taxon>
        <taxon>Veillonellaceae</taxon>
        <taxon>Megasphaera</taxon>
    </lineage>
</organism>
<dbReference type="Gene3D" id="3.40.50.2000">
    <property type="entry name" value="Glycogen Phosphorylase B"/>
    <property type="match status" value="2"/>
</dbReference>
<keyword evidence="3" id="KW-0808">Transferase</keyword>
<name>A0A1G9W0X1_9FIRM</name>
<sequence length="375" mass="42695">MYRILQVCGGLRQGGAETMIMNVYRAIDRKKIQFDFLVYNDETTFFTNEIKKLGGRVIVLDRKHKWNIIRYNNEFQEIIKTYGPYKAVHVHTNSHSGLPLWISKRASIPIRVCHSHSTLQQLHESISRKIYRFIMKHMILENATVLAACGKQAGIALYGENCFLRKGVIIPNAVDINLYLQNYSVEINELRKQLHLDDECMIIGSVASFKDVKNHAFMLTIASRLKTLKINFVMIFVGDGILRNNIQKEASSLGLTKNIIFLGVRQDIPLLMQLFDVLLMPSLYEGFPVTLVESQAAGLPAVISDKIPNEVDLHLNLIGKHSLDSDVDEWVHAIIYAANKLADVSAVVRKSVITKRKLDIHDSVRIFYKIYGITQ</sequence>
<gene>
    <name evidence="3" type="ORF">SAMN05660299_01527</name>
</gene>
<dbReference type="CDD" id="cd03812">
    <property type="entry name" value="GT4_CapH-like"/>
    <property type="match status" value="1"/>
</dbReference>
<feature type="domain" description="Glycosyl transferase family 1" evidence="1">
    <location>
        <begin position="188"/>
        <end position="312"/>
    </location>
</feature>
<dbReference type="EMBL" id="FNHQ01000013">
    <property type="protein sequence ID" value="SDM78140.1"/>
    <property type="molecule type" value="Genomic_DNA"/>
</dbReference>
<evidence type="ECO:0000313" key="4">
    <source>
        <dbReference type="Proteomes" id="UP000199309"/>
    </source>
</evidence>
<dbReference type="Proteomes" id="UP000199309">
    <property type="component" value="Unassembled WGS sequence"/>
</dbReference>
<evidence type="ECO:0000259" key="1">
    <source>
        <dbReference type="Pfam" id="PF00534"/>
    </source>
</evidence>
<keyword evidence="4" id="KW-1185">Reference proteome</keyword>
<dbReference type="PANTHER" id="PTHR12526">
    <property type="entry name" value="GLYCOSYLTRANSFERASE"/>
    <property type="match status" value="1"/>
</dbReference>
<protein>
    <submittedName>
        <fullName evidence="3">Glycosyltransferase involved in cell wall bisynthesis</fullName>
    </submittedName>
</protein>
<dbReference type="SUPFAM" id="SSF53756">
    <property type="entry name" value="UDP-Glycosyltransferase/glycogen phosphorylase"/>
    <property type="match status" value="1"/>
</dbReference>
<dbReference type="InterPro" id="IPR028098">
    <property type="entry name" value="Glyco_trans_4-like_N"/>
</dbReference>